<keyword evidence="1" id="KW-0472">Membrane</keyword>
<keyword evidence="1" id="KW-0812">Transmembrane</keyword>
<name>S7V8N5_9BACT</name>
<gene>
    <name evidence="2" type="ORF">ADICYQ_4382</name>
</gene>
<evidence type="ECO:0000256" key="1">
    <source>
        <dbReference type="SAM" id="Phobius"/>
    </source>
</evidence>
<protein>
    <submittedName>
        <fullName evidence="2">Uncharacterized protein</fullName>
    </submittedName>
</protein>
<reference evidence="2 3" key="1">
    <citation type="journal article" date="2013" name="Genome Announc.">
        <title>Draft Genome Sequence of Cyclobacterium qasimii Strain M12-11BT, Isolated from Arctic Marine Sediment.</title>
        <authorList>
            <person name="Shivaji S."/>
            <person name="Ara S."/>
            <person name="Singh A."/>
            <person name="Kumar Pinnaka A."/>
        </authorList>
    </citation>
    <scope>NUCLEOTIDE SEQUENCE [LARGE SCALE GENOMIC DNA]</scope>
    <source>
        <strain evidence="2 3">M12-11B</strain>
    </source>
</reference>
<evidence type="ECO:0000313" key="2">
    <source>
        <dbReference type="EMBL" id="EPR66620.1"/>
    </source>
</evidence>
<dbReference type="EMBL" id="ATNM01000143">
    <property type="protein sequence ID" value="EPR66620.1"/>
    <property type="molecule type" value="Genomic_DNA"/>
</dbReference>
<dbReference type="Proteomes" id="UP000014974">
    <property type="component" value="Unassembled WGS sequence"/>
</dbReference>
<sequence>MNTTSANIIVIDIFMSVSIMADYAALNLLFDVFSTSET</sequence>
<proteinExistence type="predicted"/>
<feature type="transmembrane region" description="Helical" evidence="1">
    <location>
        <begin position="6"/>
        <end position="30"/>
    </location>
</feature>
<dbReference type="AlphaFoldDB" id="S7V8N5"/>
<keyword evidence="1" id="KW-1133">Transmembrane helix</keyword>
<comment type="caution">
    <text evidence="2">The sequence shown here is derived from an EMBL/GenBank/DDBJ whole genome shotgun (WGS) entry which is preliminary data.</text>
</comment>
<accession>S7V8N5</accession>
<evidence type="ECO:0000313" key="3">
    <source>
        <dbReference type="Proteomes" id="UP000014974"/>
    </source>
</evidence>
<organism evidence="2 3">
    <name type="scientific">Cyclobacterium qasimii M12-11B</name>
    <dbReference type="NCBI Taxonomy" id="641524"/>
    <lineage>
        <taxon>Bacteria</taxon>
        <taxon>Pseudomonadati</taxon>
        <taxon>Bacteroidota</taxon>
        <taxon>Cytophagia</taxon>
        <taxon>Cytophagales</taxon>
        <taxon>Cyclobacteriaceae</taxon>
        <taxon>Cyclobacterium</taxon>
    </lineage>
</organism>